<gene>
    <name evidence="1" type="ORF">METZ01_LOCUS501362</name>
</gene>
<accession>A0A383DXE6</accession>
<sequence length="66" mass="7671">MQRKNPPMQSRWGFQPYRMMSRNLFGFVQRKITAPTKATPTAGAGGRIQPMLILKQFINSLKRYEV</sequence>
<evidence type="ECO:0000313" key="1">
    <source>
        <dbReference type="EMBL" id="SVE48508.1"/>
    </source>
</evidence>
<dbReference type="EMBL" id="UINC01220544">
    <property type="protein sequence ID" value="SVE48508.1"/>
    <property type="molecule type" value="Genomic_DNA"/>
</dbReference>
<protein>
    <submittedName>
        <fullName evidence="1">Uncharacterized protein</fullName>
    </submittedName>
</protein>
<name>A0A383DXE6_9ZZZZ</name>
<proteinExistence type="predicted"/>
<dbReference type="AlphaFoldDB" id="A0A383DXE6"/>
<organism evidence="1">
    <name type="scientific">marine metagenome</name>
    <dbReference type="NCBI Taxonomy" id="408172"/>
    <lineage>
        <taxon>unclassified sequences</taxon>
        <taxon>metagenomes</taxon>
        <taxon>ecological metagenomes</taxon>
    </lineage>
</organism>
<reference evidence="1" key="1">
    <citation type="submission" date="2018-05" db="EMBL/GenBank/DDBJ databases">
        <authorList>
            <person name="Lanie J.A."/>
            <person name="Ng W.-L."/>
            <person name="Kazmierczak K.M."/>
            <person name="Andrzejewski T.M."/>
            <person name="Davidsen T.M."/>
            <person name="Wayne K.J."/>
            <person name="Tettelin H."/>
            <person name="Glass J.I."/>
            <person name="Rusch D."/>
            <person name="Podicherti R."/>
            <person name="Tsui H.-C.T."/>
            <person name="Winkler M.E."/>
        </authorList>
    </citation>
    <scope>NUCLEOTIDE SEQUENCE</scope>
</reference>